<accession>A0ACA9PH09</accession>
<protein>
    <submittedName>
        <fullName evidence="1">9395_t:CDS:1</fullName>
    </submittedName>
</protein>
<keyword evidence="2" id="KW-1185">Reference proteome</keyword>
<organism evidence="1 2">
    <name type="scientific">Dentiscutata heterogama</name>
    <dbReference type="NCBI Taxonomy" id="1316150"/>
    <lineage>
        <taxon>Eukaryota</taxon>
        <taxon>Fungi</taxon>
        <taxon>Fungi incertae sedis</taxon>
        <taxon>Mucoromycota</taxon>
        <taxon>Glomeromycotina</taxon>
        <taxon>Glomeromycetes</taxon>
        <taxon>Diversisporales</taxon>
        <taxon>Gigasporaceae</taxon>
        <taxon>Dentiscutata</taxon>
    </lineage>
</organism>
<name>A0ACA9PH09_9GLOM</name>
<evidence type="ECO:0000313" key="1">
    <source>
        <dbReference type="EMBL" id="CAG8708390.1"/>
    </source>
</evidence>
<dbReference type="EMBL" id="CAJVPU010028772">
    <property type="protein sequence ID" value="CAG8708390.1"/>
    <property type="molecule type" value="Genomic_DNA"/>
</dbReference>
<feature type="non-terminal residue" evidence="1">
    <location>
        <position position="1"/>
    </location>
</feature>
<evidence type="ECO:0000313" key="2">
    <source>
        <dbReference type="Proteomes" id="UP000789702"/>
    </source>
</evidence>
<comment type="caution">
    <text evidence="1">The sequence shown here is derived from an EMBL/GenBank/DDBJ whole genome shotgun (WGS) entry which is preliminary data.</text>
</comment>
<gene>
    <name evidence="1" type="ORF">DHETER_LOCUS12124</name>
</gene>
<reference evidence="1" key="1">
    <citation type="submission" date="2021-06" db="EMBL/GenBank/DDBJ databases">
        <authorList>
            <person name="Kallberg Y."/>
            <person name="Tangrot J."/>
            <person name="Rosling A."/>
        </authorList>
    </citation>
    <scope>NUCLEOTIDE SEQUENCE</scope>
    <source>
        <strain evidence="1">IL203A</strain>
    </source>
</reference>
<feature type="non-terminal residue" evidence="1">
    <location>
        <position position="200"/>
    </location>
</feature>
<dbReference type="Proteomes" id="UP000789702">
    <property type="component" value="Unassembled WGS sequence"/>
</dbReference>
<proteinExistence type="predicted"/>
<sequence length="200" mass="23462">PHRKQAVTSVAIKFDSSENNNGDGLLNMYTSGRDGGYVKYRLRSLPITEQVISGCDLILEEIYRAKITKGWIEKVMFVDDELILLGFYKKRFFVYNDIKKFEMLSIACDGAHRVRHFKTQDKRMNKTSFMFIRKENVFIYSRETTTINDGFNEYKLQENFHGKECRNVRFLPYPPKISHKYHLFKNDSIIFATGAEDSLL</sequence>